<protein>
    <recommendedName>
        <fullName evidence="3">3-dehydroquinate synthase domain-containing protein</fullName>
    </recommendedName>
</protein>
<dbReference type="SUPFAM" id="SSF56796">
    <property type="entry name" value="Dehydroquinate synthase-like"/>
    <property type="match status" value="1"/>
</dbReference>
<proteinExistence type="predicted"/>
<name>A0A4P5PCI0_9ENTE</name>
<keyword evidence="2" id="KW-1185">Reference proteome</keyword>
<sequence>MVEAFGLPARYQPWDEEKIFQAMTHDKKVRGDKIRIVIVEDIGKSRIMSVPLNELREYVTLE</sequence>
<comment type="caution">
    <text evidence="1">The sequence shown here is derived from an EMBL/GenBank/DDBJ whole genome shotgun (WGS) entry which is preliminary data.</text>
</comment>
<gene>
    <name evidence="1" type="ORF">NRIC_34270</name>
</gene>
<dbReference type="Gene3D" id="1.20.1090.10">
    <property type="entry name" value="Dehydroquinate synthase-like - alpha domain"/>
    <property type="match status" value="1"/>
</dbReference>
<evidence type="ECO:0000313" key="2">
    <source>
        <dbReference type="Proteomes" id="UP000290567"/>
    </source>
</evidence>
<evidence type="ECO:0008006" key="3">
    <source>
        <dbReference type="Google" id="ProtNLM"/>
    </source>
</evidence>
<dbReference type="Proteomes" id="UP000290567">
    <property type="component" value="Unassembled WGS sequence"/>
</dbReference>
<accession>A0A4P5PCI0</accession>
<organism evidence="1 2">
    <name type="scientific">Enterococcus florum</name>
    <dbReference type="NCBI Taxonomy" id="2480627"/>
    <lineage>
        <taxon>Bacteria</taxon>
        <taxon>Bacillati</taxon>
        <taxon>Bacillota</taxon>
        <taxon>Bacilli</taxon>
        <taxon>Lactobacillales</taxon>
        <taxon>Enterococcaceae</taxon>
        <taxon>Enterococcus</taxon>
    </lineage>
</organism>
<reference evidence="2" key="1">
    <citation type="submission" date="2019-02" db="EMBL/GenBank/DDBJ databases">
        <title>Draft genome sequence of Enterococcus sp. Gos25-1.</title>
        <authorList>
            <person name="Tanaka N."/>
            <person name="Shiwa Y."/>
            <person name="Fujita N."/>
        </authorList>
    </citation>
    <scope>NUCLEOTIDE SEQUENCE [LARGE SCALE GENOMIC DNA]</scope>
    <source>
        <strain evidence="2">Gos25-1</strain>
    </source>
</reference>
<dbReference type="EMBL" id="BJCC01000034">
    <property type="protein sequence ID" value="GCF95536.1"/>
    <property type="molecule type" value="Genomic_DNA"/>
</dbReference>
<evidence type="ECO:0000313" key="1">
    <source>
        <dbReference type="EMBL" id="GCF95536.1"/>
    </source>
</evidence>
<dbReference type="AlphaFoldDB" id="A0A4P5PCI0"/>